<feature type="domain" description="Major facilitator superfamily (MFS) profile" evidence="8">
    <location>
        <begin position="1"/>
        <end position="392"/>
    </location>
</feature>
<dbReference type="Proteomes" id="UP001164693">
    <property type="component" value="Chromosome"/>
</dbReference>
<protein>
    <submittedName>
        <fullName evidence="9">MFS transporter</fullName>
    </submittedName>
</protein>
<dbReference type="PROSITE" id="PS50850">
    <property type="entry name" value="MFS"/>
    <property type="match status" value="1"/>
</dbReference>
<dbReference type="InterPro" id="IPR036259">
    <property type="entry name" value="MFS_trans_sf"/>
</dbReference>
<dbReference type="CDD" id="cd06173">
    <property type="entry name" value="MFS_MefA_like"/>
    <property type="match status" value="1"/>
</dbReference>
<evidence type="ECO:0000256" key="2">
    <source>
        <dbReference type="ARBA" id="ARBA00022448"/>
    </source>
</evidence>
<feature type="transmembrane region" description="Helical" evidence="7">
    <location>
        <begin position="280"/>
        <end position="297"/>
    </location>
</feature>
<feature type="transmembrane region" description="Helical" evidence="7">
    <location>
        <begin position="252"/>
        <end position="273"/>
    </location>
</feature>
<name>A0ABY7K750_9ACTN</name>
<keyword evidence="2" id="KW-0813">Transport</keyword>
<accession>A0ABY7K750</accession>
<feature type="transmembrane region" description="Helical" evidence="7">
    <location>
        <begin position="155"/>
        <end position="180"/>
    </location>
</feature>
<keyword evidence="6 7" id="KW-0472">Membrane</keyword>
<keyword evidence="10" id="KW-1185">Reference proteome</keyword>
<keyword evidence="3" id="KW-1003">Cell membrane</keyword>
<keyword evidence="4 7" id="KW-0812">Transmembrane</keyword>
<keyword evidence="5 7" id="KW-1133">Transmembrane helix</keyword>
<evidence type="ECO:0000259" key="8">
    <source>
        <dbReference type="PROSITE" id="PS50850"/>
    </source>
</evidence>
<feature type="transmembrane region" description="Helical" evidence="7">
    <location>
        <begin position="368"/>
        <end position="388"/>
    </location>
</feature>
<evidence type="ECO:0000313" key="10">
    <source>
        <dbReference type="Proteomes" id="UP001164693"/>
    </source>
</evidence>
<dbReference type="SUPFAM" id="SSF103473">
    <property type="entry name" value="MFS general substrate transporter"/>
    <property type="match status" value="1"/>
</dbReference>
<proteinExistence type="predicted"/>
<gene>
    <name evidence="9" type="ORF">M6B22_21560</name>
</gene>
<comment type="subcellular location">
    <subcellularLocation>
        <location evidence="1">Cell membrane</location>
        <topology evidence="1">Multi-pass membrane protein</topology>
    </subcellularLocation>
</comment>
<feature type="transmembrane region" description="Helical" evidence="7">
    <location>
        <begin position="38"/>
        <end position="62"/>
    </location>
</feature>
<dbReference type="PANTHER" id="PTHR23513:SF6">
    <property type="entry name" value="MAJOR FACILITATOR SUPERFAMILY ASSOCIATED DOMAIN-CONTAINING PROTEIN"/>
    <property type="match status" value="1"/>
</dbReference>
<dbReference type="InterPro" id="IPR010290">
    <property type="entry name" value="TM_effector"/>
</dbReference>
<dbReference type="RefSeq" id="WP_269445853.1">
    <property type="nucleotide sequence ID" value="NZ_CP097463.1"/>
</dbReference>
<dbReference type="PANTHER" id="PTHR23513">
    <property type="entry name" value="INTEGRAL MEMBRANE EFFLUX PROTEIN-RELATED"/>
    <property type="match status" value="1"/>
</dbReference>
<sequence length="422" mass="43497">MDAGFWRLYSSSATSNLADGVGRAALPLLATHYTRNPVLISSLASLSFLPWLFFALPSGALVDRVDRRYAMAAANAVRAAAALTLGVLAAAGAANIVVLYVVAFALGLAETVYDSAIRAILPQLVRKDRLDSANGLLTVEETLGQVFLGAPLGSVLLVLAIAAPFLINGVGFVIAALLVLSLRSSFRPVRASAPVSIRRDVADGVRWLVRHRFLRNLTLVSAATGFLQSMASALLVLYVLEILHLPQGDFGYVLIGAGIGAVIGGTTTPVLAARLGKGPMLVLGAVVSAAGLLLMGLVSNGYVAGVLFAVSSSGVMVWNVLTMSLRQALIPHELFGRVQGAYRTLVWGAIPLGSLTGGVVAHASGLRWVFVTSGAGLLLMAVVLALVLRGHADELTAEPVTTDGAVDAVDAVGAVGPAAPVA</sequence>
<evidence type="ECO:0000256" key="6">
    <source>
        <dbReference type="ARBA" id="ARBA00023136"/>
    </source>
</evidence>
<feature type="transmembrane region" description="Helical" evidence="7">
    <location>
        <begin position="342"/>
        <end position="362"/>
    </location>
</feature>
<feature type="transmembrane region" description="Helical" evidence="7">
    <location>
        <begin position="303"/>
        <end position="321"/>
    </location>
</feature>
<evidence type="ECO:0000256" key="5">
    <source>
        <dbReference type="ARBA" id="ARBA00022989"/>
    </source>
</evidence>
<feature type="transmembrane region" description="Helical" evidence="7">
    <location>
        <begin position="83"/>
        <end position="106"/>
    </location>
</feature>
<dbReference type="Pfam" id="PF05977">
    <property type="entry name" value="MFS_3"/>
    <property type="match status" value="1"/>
</dbReference>
<evidence type="ECO:0000256" key="1">
    <source>
        <dbReference type="ARBA" id="ARBA00004651"/>
    </source>
</evidence>
<reference evidence="9" key="1">
    <citation type="submission" date="2022-05" db="EMBL/GenBank/DDBJ databases">
        <title>Jatrophihabitans sp. SB3-54 whole genome sequence.</title>
        <authorList>
            <person name="Suh M.K."/>
            <person name="Eom M.K."/>
            <person name="Kim J.S."/>
            <person name="Kim H.S."/>
            <person name="Do H.E."/>
            <person name="Shin Y.K."/>
            <person name="Lee J.-S."/>
        </authorList>
    </citation>
    <scope>NUCLEOTIDE SEQUENCE</scope>
    <source>
        <strain evidence="9">SB3-54</strain>
    </source>
</reference>
<evidence type="ECO:0000256" key="3">
    <source>
        <dbReference type="ARBA" id="ARBA00022475"/>
    </source>
</evidence>
<feature type="transmembrane region" description="Helical" evidence="7">
    <location>
        <begin position="216"/>
        <end position="240"/>
    </location>
</feature>
<evidence type="ECO:0000313" key="9">
    <source>
        <dbReference type="EMBL" id="WAX59342.1"/>
    </source>
</evidence>
<dbReference type="InterPro" id="IPR020846">
    <property type="entry name" value="MFS_dom"/>
</dbReference>
<organism evidence="9 10">
    <name type="scientific">Jatrophihabitans cynanchi</name>
    <dbReference type="NCBI Taxonomy" id="2944128"/>
    <lineage>
        <taxon>Bacteria</taxon>
        <taxon>Bacillati</taxon>
        <taxon>Actinomycetota</taxon>
        <taxon>Actinomycetes</taxon>
        <taxon>Jatrophihabitantales</taxon>
        <taxon>Jatrophihabitantaceae</taxon>
        <taxon>Jatrophihabitans</taxon>
    </lineage>
</organism>
<evidence type="ECO:0000256" key="4">
    <source>
        <dbReference type="ARBA" id="ARBA00022692"/>
    </source>
</evidence>
<dbReference type="EMBL" id="CP097463">
    <property type="protein sequence ID" value="WAX59342.1"/>
    <property type="molecule type" value="Genomic_DNA"/>
</dbReference>
<evidence type="ECO:0000256" key="7">
    <source>
        <dbReference type="SAM" id="Phobius"/>
    </source>
</evidence>
<dbReference type="Gene3D" id="1.20.1250.20">
    <property type="entry name" value="MFS general substrate transporter like domains"/>
    <property type="match status" value="1"/>
</dbReference>